<dbReference type="InterPro" id="IPR051446">
    <property type="entry name" value="HTH_trans_reg/aminotransferase"/>
</dbReference>
<dbReference type="InterPro" id="IPR004839">
    <property type="entry name" value="Aminotransferase_I/II_large"/>
</dbReference>
<dbReference type="SMART" id="SM00345">
    <property type="entry name" value="HTH_GNTR"/>
    <property type="match status" value="1"/>
</dbReference>
<dbReference type="Gene3D" id="3.40.640.10">
    <property type="entry name" value="Type I PLP-dependent aspartate aminotransferase-like (Major domain)"/>
    <property type="match status" value="1"/>
</dbReference>
<dbReference type="PANTHER" id="PTHR46577:SF1">
    <property type="entry name" value="HTH-TYPE TRANSCRIPTIONAL REGULATORY PROTEIN GABR"/>
    <property type="match status" value="1"/>
</dbReference>
<dbReference type="Proteomes" id="UP000562982">
    <property type="component" value="Unassembled WGS sequence"/>
</dbReference>
<keyword evidence="7" id="KW-0808">Transferase</keyword>
<dbReference type="Gene3D" id="3.90.1150.10">
    <property type="entry name" value="Aspartate Aminotransferase, domain 1"/>
    <property type="match status" value="1"/>
</dbReference>
<keyword evidence="5" id="KW-0804">Transcription</keyword>
<dbReference type="InterPro" id="IPR015424">
    <property type="entry name" value="PyrdxlP-dep_Trfase"/>
</dbReference>
<dbReference type="PROSITE" id="PS50949">
    <property type="entry name" value="HTH_GNTR"/>
    <property type="match status" value="1"/>
</dbReference>
<keyword evidence="3" id="KW-0805">Transcription regulation</keyword>
<dbReference type="GO" id="GO:0030170">
    <property type="term" value="F:pyridoxal phosphate binding"/>
    <property type="evidence" value="ECO:0007669"/>
    <property type="project" value="InterPro"/>
</dbReference>
<protein>
    <submittedName>
        <fullName evidence="8">GntR family transcriptional regulator</fullName>
    </submittedName>
    <submittedName>
        <fullName evidence="7">PLP-dependent aminotransferase family protein</fullName>
    </submittedName>
</protein>
<dbReference type="OrthoDB" id="9804020at2"/>
<dbReference type="RefSeq" id="WP_114726716.1">
    <property type="nucleotide sequence ID" value="NZ_BJMI01000005.1"/>
</dbReference>
<dbReference type="InterPro" id="IPR015422">
    <property type="entry name" value="PyrdxlP-dep_Trfase_small"/>
</dbReference>
<evidence type="ECO:0000256" key="2">
    <source>
        <dbReference type="ARBA" id="ARBA00022898"/>
    </source>
</evidence>
<name>A0A370G467_GLULI</name>
<gene>
    <name evidence="8" type="ORF">C7453_10311</name>
    <name evidence="7" type="ORF">HLH32_06415</name>
</gene>
<dbReference type="InterPro" id="IPR036388">
    <property type="entry name" value="WH-like_DNA-bd_sf"/>
</dbReference>
<evidence type="ECO:0000256" key="4">
    <source>
        <dbReference type="ARBA" id="ARBA00023125"/>
    </source>
</evidence>
<dbReference type="Pfam" id="PF00392">
    <property type="entry name" value="GntR"/>
    <property type="match status" value="1"/>
</dbReference>
<dbReference type="InterPro" id="IPR015421">
    <property type="entry name" value="PyrdxlP-dep_Trfase_major"/>
</dbReference>
<dbReference type="CDD" id="cd00609">
    <property type="entry name" value="AAT_like"/>
    <property type="match status" value="1"/>
</dbReference>
<keyword evidence="4" id="KW-0238">DNA-binding</keyword>
<evidence type="ECO:0000256" key="5">
    <source>
        <dbReference type="ARBA" id="ARBA00023163"/>
    </source>
</evidence>
<keyword evidence="9" id="KW-1185">Reference proteome</keyword>
<keyword evidence="2" id="KW-0663">Pyridoxal phosphate</keyword>
<reference evidence="8 9" key="1">
    <citation type="submission" date="2018-07" db="EMBL/GenBank/DDBJ databases">
        <title>Genomic Encyclopedia of Type Strains, Phase IV (KMG-IV): sequencing the most valuable type-strain genomes for metagenomic binning, comparative biology and taxonomic classification.</title>
        <authorList>
            <person name="Goeker M."/>
        </authorList>
    </citation>
    <scope>NUCLEOTIDE SEQUENCE [LARGE SCALE GENOMIC DNA]</scope>
    <source>
        <strain evidence="8 9">DSM 5603</strain>
    </source>
</reference>
<organism evidence="8 9">
    <name type="scientific">Gluconacetobacter liquefaciens</name>
    <name type="common">Acetobacter liquefaciens</name>
    <dbReference type="NCBI Taxonomy" id="89584"/>
    <lineage>
        <taxon>Bacteria</taxon>
        <taxon>Pseudomonadati</taxon>
        <taxon>Pseudomonadota</taxon>
        <taxon>Alphaproteobacteria</taxon>
        <taxon>Acetobacterales</taxon>
        <taxon>Acetobacteraceae</taxon>
        <taxon>Gluconacetobacter</taxon>
    </lineage>
</organism>
<evidence type="ECO:0000313" key="8">
    <source>
        <dbReference type="EMBL" id="RDI38552.1"/>
    </source>
</evidence>
<dbReference type="InterPro" id="IPR000524">
    <property type="entry name" value="Tscrpt_reg_HTH_GntR"/>
</dbReference>
<dbReference type="GO" id="GO:0003700">
    <property type="term" value="F:DNA-binding transcription factor activity"/>
    <property type="evidence" value="ECO:0007669"/>
    <property type="project" value="InterPro"/>
</dbReference>
<dbReference type="GO" id="GO:0008483">
    <property type="term" value="F:transaminase activity"/>
    <property type="evidence" value="ECO:0007669"/>
    <property type="project" value="UniProtKB-KW"/>
</dbReference>
<dbReference type="SUPFAM" id="SSF53383">
    <property type="entry name" value="PLP-dependent transferases"/>
    <property type="match status" value="1"/>
</dbReference>
<dbReference type="AlphaFoldDB" id="A0A370G467"/>
<accession>A0A370G467</accession>
<evidence type="ECO:0000259" key="6">
    <source>
        <dbReference type="PROSITE" id="PS50949"/>
    </source>
</evidence>
<proteinExistence type="inferred from homology"/>
<keyword evidence="7" id="KW-0032">Aminotransferase</keyword>
<evidence type="ECO:0000256" key="3">
    <source>
        <dbReference type="ARBA" id="ARBA00023015"/>
    </source>
</evidence>
<dbReference type="Proteomes" id="UP000254958">
    <property type="component" value="Unassembled WGS sequence"/>
</dbReference>
<dbReference type="SUPFAM" id="SSF46785">
    <property type="entry name" value="Winged helix' DNA-binding domain"/>
    <property type="match status" value="1"/>
</dbReference>
<dbReference type="PANTHER" id="PTHR46577">
    <property type="entry name" value="HTH-TYPE TRANSCRIPTIONAL REGULATORY PROTEIN GABR"/>
    <property type="match status" value="1"/>
</dbReference>
<evidence type="ECO:0000313" key="9">
    <source>
        <dbReference type="Proteomes" id="UP000254958"/>
    </source>
</evidence>
<dbReference type="InterPro" id="IPR036390">
    <property type="entry name" value="WH_DNA-bd_sf"/>
</dbReference>
<reference evidence="7 10" key="2">
    <citation type="submission" date="2020-04" db="EMBL/GenBank/DDBJ databases">
        <title>Description of novel Gluconacetobacter.</title>
        <authorList>
            <person name="Sombolestani A."/>
        </authorList>
    </citation>
    <scope>NUCLEOTIDE SEQUENCE [LARGE SCALE GENOMIC DNA]</scope>
    <source>
        <strain evidence="7 10">LMG 1382</strain>
    </source>
</reference>
<evidence type="ECO:0000313" key="10">
    <source>
        <dbReference type="Proteomes" id="UP000562982"/>
    </source>
</evidence>
<comment type="caution">
    <text evidence="8">The sequence shown here is derived from an EMBL/GenBank/DDBJ whole genome shotgun (WGS) entry which is preliminary data.</text>
</comment>
<dbReference type="GO" id="GO:0003677">
    <property type="term" value="F:DNA binding"/>
    <property type="evidence" value="ECO:0007669"/>
    <property type="project" value="UniProtKB-KW"/>
</dbReference>
<feature type="domain" description="HTH gntR-type" evidence="6">
    <location>
        <begin position="14"/>
        <end position="82"/>
    </location>
</feature>
<sequence length="478" mass="50873">MPPIWRPDIPPPPGPLYSRLTDALERDIATGILPAGSRLPAQRDLAHTLGLSVGTVTKAYAEAERRGLLLAHVGRGSFIRGASPDITIATSFDPVPSTSTPEAGHPRGASIDLRCNIPPRVGLSRALERAVADLATTGELDFAVQYIQASGLRSVREAGATWLARRHGLACDPADLIQCNGGQHAITLVLSSLCRPGDIVLCESATFYGACTAAEHMGLTLRGVAMDEEGLIPSALERAAIETRARVLFTVPTLQNPTTRTMSPSRRQDIARIARQHDLTIFEDDAYYIYADPADRPPPLAAIAPERTVYLASISKGICPGFRLAFVTLPPNVAREKIMRGIRALGYCPPALGGMIFARWVADGTADAVADAVQAETATRVSMARQILGPAMNNPGAARSPHVWVPLSPLAAQRTLNHALRAGVELTPPEACSVSRDAESGLRICLGAPDDRPTLERALHIVRDAIQAPVTSEATGIV</sequence>
<evidence type="ECO:0000256" key="1">
    <source>
        <dbReference type="ARBA" id="ARBA00005384"/>
    </source>
</evidence>
<dbReference type="EMBL" id="QQAW01000003">
    <property type="protein sequence ID" value="RDI38552.1"/>
    <property type="molecule type" value="Genomic_DNA"/>
</dbReference>
<dbReference type="Pfam" id="PF00155">
    <property type="entry name" value="Aminotran_1_2"/>
    <property type="match status" value="1"/>
</dbReference>
<dbReference type="CDD" id="cd07377">
    <property type="entry name" value="WHTH_GntR"/>
    <property type="match status" value="1"/>
</dbReference>
<dbReference type="EMBL" id="JABEQI010000003">
    <property type="protein sequence ID" value="MBB2186020.1"/>
    <property type="molecule type" value="Genomic_DNA"/>
</dbReference>
<dbReference type="Gene3D" id="1.10.10.10">
    <property type="entry name" value="Winged helix-like DNA-binding domain superfamily/Winged helix DNA-binding domain"/>
    <property type="match status" value="1"/>
</dbReference>
<comment type="similarity">
    <text evidence="1">In the C-terminal section; belongs to the class-I pyridoxal-phosphate-dependent aminotransferase family.</text>
</comment>
<evidence type="ECO:0000313" key="7">
    <source>
        <dbReference type="EMBL" id="MBB2186020.1"/>
    </source>
</evidence>